<dbReference type="InterPro" id="IPR040256">
    <property type="entry name" value="At4g02000-like"/>
</dbReference>
<evidence type="ECO:0000313" key="2">
    <source>
        <dbReference type="Proteomes" id="UP000325315"/>
    </source>
</evidence>
<name>A0A5B6WP07_9ROSI</name>
<dbReference type="EMBL" id="SMMG02000002">
    <property type="protein sequence ID" value="KAA3483123.1"/>
    <property type="molecule type" value="Genomic_DNA"/>
</dbReference>
<dbReference type="OrthoDB" id="994333at2759"/>
<sequence>MSKSLWMAIIHRFSSPIAYKKYSGGEAVGMFDRLQITTQQNSNSLEACGFVTRLHKALIEGPWVVYGNYLPVQPWSCNFSTKEKHPSKIVVWMKLSSLPYKLYNKKLLRLIIGTLGKW</sequence>
<dbReference type="Proteomes" id="UP000325315">
    <property type="component" value="Unassembled WGS sequence"/>
</dbReference>
<organism evidence="1 2">
    <name type="scientific">Gossypium australe</name>
    <dbReference type="NCBI Taxonomy" id="47621"/>
    <lineage>
        <taxon>Eukaryota</taxon>
        <taxon>Viridiplantae</taxon>
        <taxon>Streptophyta</taxon>
        <taxon>Embryophyta</taxon>
        <taxon>Tracheophyta</taxon>
        <taxon>Spermatophyta</taxon>
        <taxon>Magnoliopsida</taxon>
        <taxon>eudicotyledons</taxon>
        <taxon>Gunneridae</taxon>
        <taxon>Pentapetalae</taxon>
        <taxon>rosids</taxon>
        <taxon>malvids</taxon>
        <taxon>Malvales</taxon>
        <taxon>Malvaceae</taxon>
        <taxon>Malvoideae</taxon>
        <taxon>Gossypium</taxon>
    </lineage>
</organism>
<gene>
    <name evidence="1" type="ORF">EPI10_005319</name>
</gene>
<comment type="caution">
    <text evidence="1">The sequence shown here is derived from an EMBL/GenBank/DDBJ whole genome shotgun (WGS) entry which is preliminary data.</text>
</comment>
<protein>
    <submittedName>
        <fullName evidence="1">STS14 protein</fullName>
    </submittedName>
</protein>
<accession>A0A5B6WP07</accession>
<evidence type="ECO:0000313" key="1">
    <source>
        <dbReference type="EMBL" id="KAA3483123.1"/>
    </source>
</evidence>
<proteinExistence type="predicted"/>
<dbReference type="PANTHER" id="PTHR31286:SF99">
    <property type="entry name" value="DUF4283 DOMAIN-CONTAINING PROTEIN"/>
    <property type="match status" value="1"/>
</dbReference>
<keyword evidence="2" id="KW-1185">Reference proteome</keyword>
<dbReference type="PANTHER" id="PTHR31286">
    <property type="entry name" value="GLYCINE-RICH CELL WALL STRUCTURAL PROTEIN 1.8-LIKE"/>
    <property type="match status" value="1"/>
</dbReference>
<dbReference type="AlphaFoldDB" id="A0A5B6WP07"/>
<reference evidence="2" key="1">
    <citation type="journal article" date="2019" name="Plant Biotechnol. J.">
        <title>Genome sequencing of the Australian wild diploid species Gossypium australe highlights disease resistance and delayed gland morphogenesis.</title>
        <authorList>
            <person name="Cai Y."/>
            <person name="Cai X."/>
            <person name="Wang Q."/>
            <person name="Wang P."/>
            <person name="Zhang Y."/>
            <person name="Cai C."/>
            <person name="Xu Y."/>
            <person name="Wang K."/>
            <person name="Zhou Z."/>
            <person name="Wang C."/>
            <person name="Geng S."/>
            <person name="Li B."/>
            <person name="Dong Q."/>
            <person name="Hou Y."/>
            <person name="Wang H."/>
            <person name="Ai P."/>
            <person name="Liu Z."/>
            <person name="Yi F."/>
            <person name="Sun M."/>
            <person name="An G."/>
            <person name="Cheng J."/>
            <person name="Zhang Y."/>
            <person name="Shi Q."/>
            <person name="Xie Y."/>
            <person name="Shi X."/>
            <person name="Chang Y."/>
            <person name="Huang F."/>
            <person name="Chen Y."/>
            <person name="Hong S."/>
            <person name="Mi L."/>
            <person name="Sun Q."/>
            <person name="Zhang L."/>
            <person name="Zhou B."/>
            <person name="Peng R."/>
            <person name="Zhang X."/>
            <person name="Liu F."/>
        </authorList>
    </citation>
    <scope>NUCLEOTIDE SEQUENCE [LARGE SCALE GENOMIC DNA]</scope>
    <source>
        <strain evidence="2">cv. PA1801</strain>
    </source>
</reference>